<reference evidence="2 3" key="1">
    <citation type="submission" date="2019-03" db="EMBL/GenBank/DDBJ databases">
        <title>Genomic Encyclopedia of Type Strains, Phase IV (KMG-IV): sequencing the most valuable type-strain genomes for metagenomic binning, comparative biology and taxonomic classification.</title>
        <authorList>
            <person name="Goeker M."/>
        </authorList>
    </citation>
    <scope>NUCLEOTIDE SEQUENCE [LARGE SCALE GENOMIC DNA]</scope>
    <source>
        <strain evidence="2 3">LX-B</strain>
    </source>
</reference>
<evidence type="ECO:0000259" key="1">
    <source>
        <dbReference type="Pfam" id="PF12867"/>
    </source>
</evidence>
<comment type="caution">
    <text evidence="2">The sequence shown here is derived from an EMBL/GenBank/DDBJ whole genome shotgun (WGS) entry which is preliminary data.</text>
</comment>
<sequence>MMDDPKSLWNARQTRLRELLGKADRFDEAIALCLEQHAMVHAAAVSGSGAPTFEDELWEGLDETVFRALPSPKDEETIAWGIWHISRIEDITMNLLVAGEEQLFDAAWQERLRAGVRDTGNAMTTAEMLAFSAAVDMTELRNYRGAVGRKTRGIIRGLTAPDLKRKVNPAALQRILDEGAVLDVPDARWLIDFWGRKNVAGLLLMPATRHPLVHLNEALRVKAKCRSGRVGPKTRLTP</sequence>
<dbReference type="Gene3D" id="1.20.120.450">
    <property type="entry name" value="dinb family like domain"/>
    <property type="match status" value="1"/>
</dbReference>
<dbReference type="AlphaFoldDB" id="A0A4R1S7H4"/>
<protein>
    <submittedName>
        <fullName evidence="2">DinB family protein</fullName>
    </submittedName>
</protein>
<dbReference type="Proteomes" id="UP000295008">
    <property type="component" value="Unassembled WGS sequence"/>
</dbReference>
<dbReference type="InterPro" id="IPR024775">
    <property type="entry name" value="DinB-like"/>
</dbReference>
<dbReference type="InterPro" id="IPR034660">
    <property type="entry name" value="DinB/YfiT-like"/>
</dbReference>
<evidence type="ECO:0000313" key="3">
    <source>
        <dbReference type="Proteomes" id="UP000295008"/>
    </source>
</evidence>
<name>A0A4R1S7H4_HYDET</name>
<feature type="domain" description="DinB-like" evidence="1">
    <location>
        <begin position="56"/>
        <end position="170"/>
    </location>
</feature>
<gene>
    <name evidence="2" type="ORF">EDC14_1003131</name>
</gene>
<dbReference type="RefSeq" id="WP_341540145.1">
    <property type="nucleotide sequence ID" value="NZ_SLUN01000003.1"/>
</dbReference>
<dbReference type="EMBL" id="SLUN01000003">
    <property type="protein sequence ID" value="TCL75199.1"/>
    <property type="molecule type" value="Genomic_DNA"/>
</dbReference>
<proteinExistence type="predicted"/>
<accession>A0A4R1S7H4</accession>
<evidence type="ECO:0000313" key="2">
    <source>
        <dbReference type="EMBL" id="TCL75199.1"/>
    </source>
</evidence>
<organism evidence="2 3">
    <name type="scientific">Hydrogenispora ethanolica</name>
    <dbReference type="NCBI Taxonomy" id="1082276"/>
    <lineage>
        <taxon>Bacteria</taxon>
        <taxon>Bacillati</taxon>
        <taxon>Bacillota</taxon>
        <taxon>Hydrogenispora</taxon>
    </lineage>
</organism>
<keyword evidence="3" id="KW-1185">Reference proteome</keyword>
<dbReference type="Pfam" id="PF12867">
    <property type="entry name" value="DinB_2"/>
    <property type="match status" value="1"/>
</dbReference>